<feature type="domain" description="FixC-like C-terminal" evidence="7">
    <location>
        <begin position="374"/>
        <end position="434"/>
    </location>
</feature>
<evidence type="ECO:0000256" key="5">
    <source>
        <dbReference type="ARBA" id="ARBA00023002"/>
    </source>
</evidence>
<reference evidence="8 9" key="1">
    <citation type="submission" date="2016-10" db="EMBL/GenBank/DDBJ databases">
        <title>Complete Genome Sequence of Peptococcaceae strain DCMF.</title>
        <authorList>
            <person name="Edwards R.J."/>
            <person name="Holland S.I."/>
            <person name="Deshpande N.P."/>
            <person name="Wong Y.K."/>
            <person name="Ertan H."/>
            <person name="Manefield M."/>
            <person name="Russell T.L."/>
            <person name="Lee M.J."/>
        </authorList>
    </citation>
    <scope>NUCLEOTIDE SEQUENCE [LARGE SCALE GENOMIC DNA]</scope>
    <source>
        <strain evidence="8 9">DCMF</strain>
    </source>
</reference>
<comment type="cofactor">
    <cofactor evidence="1">
        <name>FAD</name>
        <dbReference type="ChEBI" id="CHEBI:57692"/>
    </cofactor>
</comment>
<keyword evidence="9" id="KW-1185">Reference proteome</keyword>
<dbReference type="Pfam" id="PF01494">
    <property type="entry name" value="FAD_binding_3"/>
    <property type="match status" value="1"/>
</dbReference>
<dbReference type="GO" id="GO:0071949">
    <property type="term" value="F:FAD binding"/>
    <property type="evidence" value="ECO:0007669"/>
    <property type="project" value="InterPro"/>
</dbReference>
<dbReference type="Pfam" id="PF26311">
    <property type="entry name" value="ETF-QO_FixC_C"/>
    <property type="match status" value="1"/>
</dbReference>
<evidence type="ECO:0000259" key="7">
    <source>
        <dbReference type="Pfam" id="PF26311"/>
    </source>
</evidence>
<dbReference type="InterPro" id="IPR039651">
    <property type="entry name" value="FixC-like"/>
</dbReference>
<dbReference type="GO" id="GO:0016491">
    <property type="term" value="F:oxidoreductase activity"/>
    <property type="evidence" value="ECO:0007669"/>
    <property type="project" value="UniProtKB-KW"/>
</dbReference>
<proteinExistence type="inferred from homology"/>
<evidence type="ECO:0000259" key="6">
    <source>
        <dbReference type="Pfam" id="PF01494"/>
    </source>
</evidence>
<feature type="domain" description="FAD-binding" evidence="6">
    <location>
        <begin position="8"/>
        <end position="194"/>
    </location>
</feature>
<evidence type="ECO:0000313" key="9">
    <source>
        <dbReference type="Proteomes" id="UP000323521"/>
    </source>
</evidence>
<dbReference type="SUPFAM" id="SSF51905">
    <property type="entry name" value="FAD/NAD(P)-binding domain"/>
    <property type="match status" value="1"/>
</dbReference>
<keyword evidence="4" id="KW-0274">FAD</keyword>
<dbReference type="EMBL" id="CP017634">
    <property type="protein sequence ID" value="ATW24926.1"/>
    <property type="molecule type" value="Genomic_DNA"/>
</dbReference>
<name>A0A3G1KR55_FORW1</name>
<evidence type="ECO:0000256" key="4">
    <source>
        <dbReference type="ARBA" id="ARBA00022827"/>
    </source>
</evidence>
<evidence type="ECO:0000256" key="1">
    <source>
        <dbReference type="ARBA" id="ARBA00001974"/>
    </source>
</evidence>
<protein>
    <submittedName>
        <fullName evidence="8">Uncharacterized protein</fullName>
    </submittedName>
</protein>
<dbReference type="PANTHER" id="PTHR43624:SF2">
    <property type="entry name" value="ELECTRON TRANSFER FLAVOPROTEIN-QUINONE OXIDOREDUCTASE YDIS-RELATED"/>
    <property type="match status" value="1"/>
</dbReference>
<dbReference type="PRINTS" id="PR00420">
    <property type="entry name" value="RNGMNOXGNASE"/>
</dbReference>
<accession>A0A3G1KR55</accession>
<comment type="similarity">
    <text evidence="2">Belongs to the ETF-QO/FixC family.</text>
</comment>
<dbReference type="RefSeq" id="WP_148134162.1">
    <property type="nucleotide sequence ID" value="NZ_CP017634.1"/>
</dbReference>
<dbReference type="Proteomes" id="UP000323521">
    <property type="component" value="Chromosome"/>
</dbReference>
<keyword evidence="3" id="KW-0285">Flavoprotein</keyword>
<evidence type="ECO:0000256" key="3">
    <source>
        <dbReference type="ARBA" id="ARBA00022630"/>
    </source>
</evidence>
<dbReference type="InterPro" id="IPR059103">
    <property type="entry name" value="FixC-like_C"/>
</dbReference>
<dbReference type="KEGG" id="fwa:DCMF_09210"/>
<dbReference type="AlphaFoldDB" id="A0A3G1KR55"/>
<dbReference type="Gene3D" id="3.50.50.60">
    <property type="entry name" value="FAD/NAD(P)-binding domain"/>
    <property type="match status" value="1"/>
</dbReference>
<evidence type="ECO:0000256" key="2">
    <source>
        <dbReference type="ARBA" id="ARBA00006796"/>
    </source>
</evidence>
<dbReference type="InterPro" id="IPR036188">
    <property type="entry name" value="FAD/NAD-bd_sf"/>
</dbReference>
<evidence type="ECO:0000313" key="8">
    <source>
        <dbReference type="EMBL" id="ATW24926.1"/>
    </source>
</evidence>
<keyword evidence="5" id="KW-0560">Oxidoreductase</keyword>
<dbReference type="PANTHER" id="PTHR43624">
    <property type="entry name" value="ELECTRON TRANSFER FLAVOPROTEIN-QUINONE OXIDOREDUCTASE YDIS-RELATED"/>
    <property type="match status" value="1"/>
</dbReference>
<sequence length="436" mass="47059">MKEKKQFDAIVVGAGPAGSTAALKLARAGLKVALLERGEYPGAKNVSGAALYGMDFMENLIPGFSQTAPLERCISRKILGFLTDTSSLLIDFKNERAAAFPFNGFSILRPKFDRWLAERAEEAGACLICGTVATGLIKEKGQIVGVHTDREQGDLFADAVIAADGVNSFLAKEAGLQREFHAHEMSVGVKEVIQLSPEIIEDRFQLNGNEGTAMETVGAITGKVNGGGFLYTNRDSVSLGVVGQISTLMQYRVQPYALLELFKNHPTIRPLIRGGRTKEYAAHMIPEGGWKMFPRLYAPGLLVTGDAAGFVLVTGYLLLGINFAMLSGAAAADAVTAAAKKGDFSSPSMALYEKYLTDNQVLPTFKKFRHTPEFVSNPHIQNVYPEFVCSFMESLYRVDRGPVPKLAGLGLAELKKSGLSVGKMVKDVIQIGRTLA</sequence>
<organism evidence="8 9">
    <name type="scientific">Formimonas warabiya</name>
    <dbReference type="NCBI Taxonomy" id="1761012"/>
    <lineage>
        <taxon>Bacteria</taxon>
        <taxon>Bacillati</taxon>
        <taxon>Bacillota</taxon>
        <taxon>Clostridia</taxon>
        <taxon>Eubacteriales</taxon>
        <taxon>Peptococcaceae</taxon>
        <taxon>Candidatus Formimonas</taxon>
    </lineage>
</organism>
<gene>
    <name evidence="8" type="ORF">DCMF_09210</name>
</gene>
<dbReference type="OrthoDB" id="9806565at2"/>
<dbReference type="InterPro" id="IPR002938">
    <property type="entry name" value="FAD-bd"/>
</dbReference>
<dbReference type="SUPFAM" id="SSF54373">
    <property type="entry name" value="FAD-linked reductases, C-terminal domain"/>
    <property type="match status" value="1"/>
</dbReference>